<evidence type="ECO:0000313" key="2">
    <source>
        <dbReference type="EMBL" id="EIY62010.1"/>
    </source>
</evidence>
<protein>
    <submittedName>
        <fullName evidence="2">Uncharacterized protein</fullName>
    </submittedName>
</protein>
<reference evidence="2 3" key="1">
    <citation type="submission" date="2012-02" db="EMBL/GenBank/DDBJ databases">
        <title>The Genome Sequence of Bacteroides salyersiae CL02T12C01.</title>
        <authorList>
            <consortium name="The Broad Institute Genome Sequencing Platform"/>
            <person name="Earl A."/>
            <person name="Ward D."/>
            <person name="Feldgarden M."/>
            <person name="Gevers D."/>
            <person name="Zitomersky N.L."/>
            <person name="Coyne M.J."/>
            <person name="Comstock L.E."/>
            <person name="Young S.K."/>
            <person name="Zeng Q."/>
            <person name="Gargeya S."/>
            <person name="Fitzgerald M."/>
            <person name="Haas B."/>
            <person name="Abouelleil A."/>
            <person name="Alvarado L."/>
            <person name="Arachchi H.M."/>
            <person name="Berlin A."/>
            <person name="Chapman S.B."/>
            <person name="Gearin G."/>
            <person name="Goldberg J."/>
            <person name="Griggs A."/>
            <person name="Gujja S."/>
            <person name="Hansen M."/>
            <person name="Heiman D."/>
            <person name="Howarth C."/>
            <person name="Larimer J."/>
            <person name="Lui A."/>
            <person name="MacDonald P.J.P."/>
            <person name="McCowen C."/>
            <person name="Montmayeur A."/>
            <person name="Murphy C."/>
            <person name="Neiman D."/>
            <person name="Pearson M."/>
            <person name="Priest M."/>
            <person name="Roberts A."/>
            <person name="Saif S."/>
            <person name="Shea T."/>
            <person name="Sisk P."/>
            <person name="Stolte C."/>
            <person name="Sykes S."/>
            <person name="Wortman J."/>
            <person name="Nusbaum C."/>
            <person name="Birren B."/>
        </authorList>
    </citation>
    <scope>NUCLEOTIDE SEQUENCE [LARGE SCALE GENOMIC DNA]</scope>
    <source>
        <strain evidence="2 3">CL02T12C01</strain>
    </source>
</reference>
<feature type="transmembrane region" description="Helical" evidence="1">
    <location>
        <begin position="18"/>
        <end position="37"/>
    </location>
</feature>
<dbReference type="AlphaFoldDB" id="I8YFU6"/>
<keyword evidence="3" id="KW-1185">Reference proteome</keyword>
<keyword evidence="1" id="KW-1133">Transmembrane helix</keyword>
<keyword evidence="1" id="KW-0472">Membrane</keyword>
<feature type="transmembrane region" description="Helical" evidence="1">
    <location>
        <begin position="67"/>
        <end position="86"/>
    </location>
</feature>
<dbReference type="Proteomes" id="UP000005150">
    <property type="component" value="Unassembled WGS sequence"/>
</dbReference>
<keyword evidence="1" id="KW-0812">Transmembrane</keyword>
<gene>
    <name evidence="2" type="ORF">HMPREF1071_02630</name>
</gene>
<proteinExistence type="predicted"/>
<comment type="caution">
    <text evidence="2">The sequence shown here is derived from an EMBL/GenBank/DDBJ whole genome shotgun (WGS) entry which is preliminary data.</text>
</comment>
<evidence type="ECO:0000256" key="1">
    <source>
        <dbReference type="SAM" id="Phobius"/>
    </source>
</evidence>
<dbReference type="HOGENOM" id="CLU_180566_0_0_10"/>
<dbReference type="EMBL" id="AGXV01000032">
    <property type="protein sequence ID" value="EIY62010.1"/>
    <property type="molecule type" value="Genomic_DNA"/>
</dbReference>
<evidence type="ECO:0000313" key="3">
    <source>
        <dbReference type="Proteomes" id="UP000005150"/>
    </source>
</evidence>
<sequence>MVTPSRSPKRQLHYRRNLLLLLSILIIGIVCLCVSLTMHDKTNADCHCIQCLTNRIPEDGEYLYNRYLPLISLVWILLIFLPIYFLSHKKK</sequence>
<accession>I8YFU6</accession>
<name>I8YFU6_9BACE</name>
<organism evidence="2 3">
    <name type="scientific">Bacteroides salyersiae CL02T12C01</name>
    <dbReference type="NCBI Taxonomy" id="997887"/>
    <lineage>
        <taxon>Bacteria</taxon>
        <taxon>Pseudomonadati</taxon>
        <taxon>Bacteroidota</taxon>
        <taxon>Bacteroidia</taxon>
        <taxon>Bacteroidales</taxon>
        <taxon>Bacteroidaceae</taxon>
        <taxon>Bacteroides</taxon>
    </lineage>
</organism>